<protein>
    <recommendedName>
        <fullName evidence="3">DUF3800 domain-containing protein</fullName>
    </recommendedName>
</protein>
<gene>
    <name evidence="1" type="ORF">AC812_02590</name>
</gene>
<keyword evidence="2" id="KW-1185">Reference proteome</keyword>
<proteinExistence type="predicted"/>
<sequence length="300" mass="35281">MNIDIVATHIAYADESYYTKERYRSIAVVTFAAENHDKIKQTFRECIESSEIREFKWAKLRQARERFAAFKIIDVAIRLAVCNHLRIDVLIWDTQDSRHQIRGRDDIANIERMYYHLFKNVLQHRWPSESRWYLFPDQNSALDWASVQDYLDSAGLTISINTDLFGQQPFSIRLLHEFQILQIREVVSAKEPICQVADLFAGIGAYSYLTHSRYMSWLPTEQGQLTFEFGSNTNVSLSNSERERFCVIKYLNERCKNHRLRVGLTSSRGFKTYDPRFPVNFWLYEAQRSNDKAPVKEHSG</sequence>
<dbReference type="PATRIC" id="fig|360411.5.peg.887"/>
<organism evidence="1 2">
    <name type="scientific">Bellilinea caldifistulae</name>
    <dbReference type="NCBI Taxonomy" id="360411"/>
    <lineage>
        <taxon>Bacteria</taxon>
        <taxon>Bacillati</taxon>
        <taxon>Chloroflexota</taxon>
        <taxon>Anaerolineae</taxon>
        <taxon>Anaerolineales</taxon>
        <taxon>Anaerolineaceae</taxon>
        <taxon>Bellilinea</taxon>
    </lineage>
</organism>
<name>A0A0N8GND0_9CHLR</name>
<dbReference type="RefSeq" id="WP_061914309.1">
    <property type="nucleotide sequence ID" value="NZ_DF967971.1"/>
</dbReference>
<dbReference type="OrthoDB" id="163153at2"/>
<evidence type="ECO:0000313" key="2">
    <source>
        <dbReference type="Proteomes" id="UP000050514"/>
    </source>
</evidence>
<dbReference type="EMBL" id="LGHJ01000008">
    <property type="protein sequence ID" value="KPL77754.1"/>
    <property type="molecule type" value="Genomic_DNA"/>
</dbReference>
<dbReference type="AlphaFoldDB" id="A0A0N8GND0"/>
<comment type="caution">
    <text evidence="1">The sequence shown here is derived from an EMBL/GenBank/DDBJ whole genome shotgun (WGS) entry which is preliminary data.</text>
</comment>
<accession>A0A0N8GND0</accession>
<dbReference type="Proteomes" id="UP000050514">
    <property type="component" value="Unassembled WGS sequence"/>
</dbReference>
<evidence type="ECO:0008006" key="3">
    <source>
        <dbReference type="Google" id="ProtNLM"/>
    </source>
</evidence>
<reference evidence="1 2" key="1">
    <citation type="submission" date="2015-07" db="EMBL/GenBank/DDBJ databases">
        <title>Draft genome of Bellilinea caldifistulae DSM 17877.</title>
        <authorList>
            <person name="Hemp J."/>
            <person name="Ward L.M."/>
            <person name="Pace L.A."/>
            <person name="Fischer W.W."/>
        </authorList>
    </citation>
    <scope>NUCLEOTIDE SEQUENCE [LARGE SCALE GENOMIC DNA]</scope>
    <source>
        <strain evidence="1 2">GOMI-1</strain>
    </source>
</reference>
<evidence type="ECO:0000313" key="1">
    <source>
        <dbReference type="EMBL" id="KPL77754.1"/>
    </source>
</evidence>